<evidence type="ECO:0000256" key="4">
    <source>
        <dbReference type="ARBA" id="ARBA00047645"/>
    </source>
</evidence>
<gene>
    <name evidence="12" type="primary">acyP</name>
    <name evidence="10" type="ORF">B4122_2960</name>
    <name evidence="11" type="ORF">J5227_16285</name>
    <name evidence="12" type="ORF">P5633_20240</name>
    <name evidence="9" type="ORF">SC09_Contig25orf00182</name>
</gene>
<evidence type="ECO:0000256" key="3">
    <source>
        <dbReference type="ARBA" id="ARBA00015991"/>
    </source>
</evidence>
<reference evidence="9" key="1">
    <citation type="submission" date="2014-12" db="EMBL/GenBank/DDBJ databases">
        <title>Comparative genome analysis of Bacillus coagulans HM-08, Clostridium butyricum HM-68, Bacillus subtilis HM-66 and Bacillus licheniformis BL-09.</title>
        <authorList>
            <person name="Zhang H."/>
        </authorList>
    </citation>
    <scope>NUCLEOTIDE SEQUENCE [LARGE SCALE GENOMIC DNA]</scope>
    <source>
        <strain evidence="9">HM-66</strain>
    </source>
</reference>
<dbReference type="PROSITE" id="PS00150">
    <property type="entry name" value="ACYLPHOSPHATASE_1"/>
    <property type="match status" value="1"/>
</dbReference>
<dbReference type="EC" id="3.6.1.7" evidence="2 5"/>
<dbReference type="PATRIC" id="fig|1423.167.peg.850"/>
<evidence type="ECO:0000256" key="1">
    <source>
        <dbReference type="ARBA" id="ARBA00005614"/>
    </source>
</evidence>
<organism evidence="9">
    <name type="scientific">Bacillus subtilis</name>
    <dbReference type="NCBI Taxonomy" id="1423"/>
    <lineage>
        <taxon>Bacteria</taxon>
        <taxon>Bacillati</taxon>
        <taxon>Bacillota</taxon>
        <taxon>Bacilli</taxon>
        <taxon>Bacillales</taxon>
        <taxon>Bacillaceae</taxon>
        <taxon>Bacillus</taxon>
    </lineage>
</organism>
<dbReference type="Pfam" id="PF00708">
    <property type="entry name" value="Acylphosphatase"/>
    <property type="match status" value="1"/>
</dbReference>
<reference evidence="12" key="4">
    <citation type="submission" date="2023-03" db="EMBL/GenBank/DDBJ databases">
        <title>Complete genome sequences of 52 Bacillus and Priestia strains isolated from West-African fermentations and 26 reference strains from the DSMZ collection.</title>
        <authorList>
            <person name="Wiedenbein E.S."/>
            <person name="Canoy T.S."/>
            <person name="Hui Y."/>
            <person name="Parkouda C."/>
            <person name="Dawende C."/>
            <person name="Ametefe E."/>
            <person name="Jespersen L."/>
            <person name="Nielsen D.S."/>
        </authorList>
    </citation>
    <scope>NUCLEOTIDE SEQUENCE</scope>
    <source>
        <strain evidence="12">PRO56</strain>
    </source>
</reference>
<dbReference type="Proteomes" id="UP000665181">
    <property type="component" value="Unassembled WGS sequence"/>
</dbReference>
<dbReference type="Proteomes" id="UP001214898">
    <property type="component" value="Chromosome"/>
</dbReference>
<protein>
    <recommendedName>
        <fullName evidence="3 5">Acylphosphatase</fullName>
        <ecNumber evidence="2 5">3.6.1.7</ecNumber>
    </recommendedName>
</protein>
<feature type="active site" evidence="5">
    <location>
        <position position="36"/>
    </location>
</feature>
<dbReference type="InterPro" id="IPR036046">
    <property type="entry name" value="Acylphosphatase-like_dom_sf"/>
</dbReference>
<dbReference type="PRINTS" id="PR00112">
    <property type="entry name" value="ACYLPHPHTASE"/>
</dbReference>
<dbReference type="InterPro" id="IPR020456">
    <property type="entry name" value="Acylphosphatase"/>
</dbReference>
<sequence>MLQYRIIVDGRVQGVGFRYFVQMEADKRKLAGWVKNRDDGRVEILAEGPENALQSFVEAVKNGSPFSKVTDISVTESRSLEGHHRFSIVYS</sequence>
<dbReference type="PANTHER" id="PTHR47268">
    <property type="entry name" value="ACYLPHOSPHATASE"/>
    <property type="match status" value="1"/>
</dbReference>
<dbReference type="Gene3D" id="3.30.70.100">
    <property type="match status" value="1"/>
</dbReference>
<evidence type="ECO:0000256" key="7">
    <source>
        <dbReference type="RuleBase" id="RU004168"/>
    </source>
</evidence>
<dbReference type="InterPro" id="IPR017968">
    <property type="entry name" value="Acylphosphatase_CS"/>
</dbReference>
<accession>A0A063XI17</accession>
<dbReference type="EMBL" id="CP120576">
    <property type="protein sequence ID" value="WEY84555.1"/>
    <property type="molecule type" value="Genomic_DNA"/>
</dbReference>
<feature type="domain" description="Acylphosphatase-like" evidence="8">
    <location>
        <begin position="3"/>
        <end position="90"/>
    </location>
</feature>
<dbReference type="AlphaFoldDB" id="A0A063XI17"/>
<reference evidence="11" key="3">
    <citation type="submission" date="2021-03" db="EMBL/GenBank/DDBJ databases">
        <title>Isolation of Bacillus subtilis from fermented food sample.</title>
        <authorList>
            <person name="Lakshmanan V."/>
            <person name="Athira K."/>
            <person name="Rajagopal K."/>
        </authorList>
    </citation>
    <scope>NUCLEOTIDE SEQUENCE</scope>
    <source>
        <strain evidence="11">S1</strain>
    </source>
</reference>
<dbReference type="RefSeq" id="WP_003243829.1">
    <property type="nucleotide sequence ID" value="NZ_AP024621.1"/>
</dbReference>
<dbReference type="NCBIfam" id="NF010995">
    <property type="entry name" value="PRK14420.1"/>
    <property type="match status" value="1"/>
</dbReference>
<dbReference type="Proteomes" id="UP000076442">
    <property type="component" value="Unassembled WGS sequence"/>
</dbReference>
<dbReference type="PROSITE" id="PS51160">
    <property type="entry name" value="ACYLPHOSPHATASE_3"/>
    <property type="match status" value="1"/>
</dbReference>
<dbReference type="PROSITE" id="PS00151">
    <property type="entry name" value="ACYLPHOSPHATASE_2"/>
    <property type="match status" value="1"/>
</dbReference>
<dbReference type="Proteomes" id="UP000032247">
    <property type="component" value="Unassembled WGS sequence"/>
</dbReference>
<evidence type="ECO:0000259" key="8">
    <source>
        <dbReference type="PROSITE" id="PS51160"/>
    </source>
</evidence>
<evidence type="ECO:0000313" key="11">
    <source>
        <dbReference type="EMBL" id="MBO3795822.1"/>
    </source>
</evidence>
<evidence type="ECO:0000256" key="6">
    <source>
        <dbReference type="RuleBase" id="RU000553"/>
    </source>
</evidence>
<name>A0A063XI17_BACIU</name>
<evidence type="ECO:0000313" key="13">
    <source>
        <dbReference type="Proteomes" id="UP000076442"/>
    </source>
</evidence>
<dbReference type="EMBL" id="JXBC01000004">
    <property type="protein sequence ID" value="KIU10452.1"/>
    <property type="molecule type" value="Genomic_DNA"/>
</dbReference>
<dbReference type="EMBL" id="LJZV01000014">
    <property type="protein sequence ID" value="KZD90881.1"/>
    <property type="molecule type" value="Genomic_DNA"/>
</dbReference>
<keyword evidence="5 6" id="KW-0378">Hydrolase</keyword>
<dbReference type="GO" id="GO:0003998">
    <property type="term" value="F:acylphosphatase activity"/>
    <property type="evidence" value="ECO:0007669"/>
    <property type="project" value="UniProtKB-EC"/>
</dbReference>
<evidence type="ECO:0000313" key="10">
    <source>
        <dbReference type="EMBL" id="KZD90881.1"/>
    </source>
</evidence>
<dbReference type="PANTHER" id="PTHR47268:SF4">
    <property type="entry name" value="ACYLPHOSPHATASE"/>
    <property type="match status" value="1"/>
</dbReference>
<comment type="similarity">
    <text evidence="1 7">Belongs to the acylphosphatase family.</text>
</comment>
<dbReference type="SUPFAM" id="SSF54975">
    <property type="entry name" value="Acylphosphatase/BLUF domain-like"/>
    <property type="match status" value="1"/>
</dbReference>
<evidence type="ECO:0000256" key="5">
    <source>
        <dbReference type="PROSITE-ProRule" id="PRU00520"/>
    </source>
</evidence>
<dbReference type="SMR" id="A0A063XI17"/>
<comment type="catalytic activity">
    <reaction evidence="4 5 6">
        <text>an acyl phosphate + H2O = a carboxylate + phosphate + H(+)</text>
        <dbReference type="Rhea" id="RHEA:14965"/>
        <dbReference type="ChEBI" id="CHEBI:15377"/>
        <dbReference type="ChEBI" id="CHEBI:15378"/>
        <dbReference type="ChEBI" id="CHEBI:29067"/>
        <dbReference type="ChEBI" id="CHEBI:43474"/>
        <dbReference type="ChEBI" id="CHEBI:59918"/>
        <dbReference type="EC" id="3.6.1.7"/>
    </reaction>
</comment>
<dbReference type="EMBL" id="JAGFPW010000016">
    <property type="protein sequence ID" value="MBO3795822.1"/>
    <property type="molecule type" value="Genomic_DNA"/>
</dbReference>
<dbReference type="STRING" id="483913.AN935_03990"/>
<reference evidence="10 13" key="2">
    <citation type="submission" date="2015-09" db="EMBL/GenBank/DDBJ databases">
        <title>Spore heat resistance.</title>
        <authorList>
            <person name="Boekhorst J."/>
            <person name="Berendsen E.M."/>
            <person name="Wells-Bennik M.H."/>
            <person name="Kuipers O.P."/>
        </authorList>
    </citation>
    <scope>NUCLEOTIDE SEQUENCE [LARGE SCALE GENOMIC DNA]</scope>
    <source>
        <strain evidence="10 13">B4122</strain>
    </source>
</reference>
<dbReference type="InterPro" id="IPR001792">
    <property type="entry name" value="Acylphosphatase-like_dom"/>
</dbReference>
<evidence type="ECO:0000256" key="2">
    <source>
        <dbReference type="ARBA" id="ARBA00012150"/>
    </source>
</evidence>
<evidence type="ECO:0000313" key="9">
    <source>
        <dbReference type="EMBL" id="KIU10452.1"/>
    </source>
</evidence>
<feature type="active site" evidence="5">
    <location>
        <position position="18"/>
    </location>
</feature>
<proteinExistence type="inferred from homology"/>
<evidence type="ECO:0000313" key="12">
    <source>
        <dbReference type="EMBL" id="WEY84555.1"/>
    </source>
</evidence>